<dbReference type="InterPro" id="IPR003445">
    <property type="entry name" value="Cat_transpt"/>
</dbReference>
<accession>A0A9J6PK60</accession>
<keyword evidence="11" id="KW-0479">Metal-binding</keyword>
<evidence type="ECO:0000256" key="10">
    <source>
        <dbReference type="PIRNR" id="PIRNR006247"/>
    </source>
</evidence>
<feature type="transmembrane region" description="Helical" evidence="12">
    <location>
        <begin position="269"/>
        <end position="291"/>
    </location>
</feature>
<keyword evidence="14" id="KW-1185">Reference proteome</keyword>
<dbReference type="InterPro" id="IPR004772">
    <property type="entry name" value="TrkH"/>
</dbReference>
<keyword evidence="2 10" id="KW-0813">Transport</keyword>
<keyword evidence="9 10" id="KW-0472">Membrane</keyword>
<comment type="similarity">
    <text evidence="10">Belongs to the TrkH potassium transport family.</text>
</comment>
<dbReference type="GO" id="GO:0015379">
    <property type="term" value="F:potassium:chloride symporter activity"/>
    <property type="evidence" value="ECO:0007669"/>
    <property type="project" value="InterPro"/>
</dbReference>
<dbReference type="PANTHER" id="PTHR32024:SF3">
    <property type="entry name" value="TRK SYSTEM POTASSIUM UPTAKE PROTEIN"/>
    <property type="match status" value="1"/>
</dbReference>
<name>A0A9J6PK60_9PROT</name>
<dbReference type="Pfam" id="PF02386">
    <property type="entry name" value="TrkH"/>
    <property type="match status" value="1"/>
</dbReference>
<feature type="transmembrane region" description="Helical" evidence="12">
    <location>
        <begin position="179"/>
        <end position="201"/>
    </location>
</feature>
<gene>
    <name evidence="13" type="ORF">NJQ99_08575</name>
</gene>
<dbReference type="PIRSF" id="PIRSF006247">
    <property type="entry name" value="TrkH"/>
    <property type="match status" value="1"/>
</dbReference>
<comment type="function">
    <text evidence="10">Low-affinity potassium transport system. Interacts with Trk system potassium uptake protein TrkA.</text>
</comment>
<evidence type="ECO:0000256" key="5">
    <source>
        <dbReference type="ARBA" id="ARBA00022692"/>
    </source>
</evidence>
<dbReference type="AlphaFoldDB" id="A0A9J6PK60"/>
<keyword evidence="5 12" id="KW-0812">Transmembrane</keyword>
<feature type="binding site" evidence="11">
    <location>
        <position position="431"/>
    </location>
    <ligand>
        <name>K(+)</name>
        <dbReference type="ChEBI" id="CHEBI:29103"/>
    </ligand>
</feature>
<keyword evidence="7 12" id="KW-1133">Transmembrane helix</keyword>
<keyword evidence="8 10" id="KW-0406">Ion transport</keyword>
<evidence type="ECO:0000313" key="13">
    <source>
        <dbReference type="EMBL" id="MCP1336458.1"/>
    </source>
</evidence>
<feature type="transmembrane region" description="Helical" evidence="12">
    <location>
        <begin position="324"/>
        <end position="344"/>
    </location>
</feature>
<feature type="binding site" evidence="11">
    <location>
        <position position="110"/>
    </location>
    <ligand>
        <name>K(+)</name>
        <dbReference type="ChEBI" id="CHEBI:29103"/>
    </ligand>
</feature>
<dbReference type="GO" id="GO:0046872">
    <property type="term" value="F:metal ion binding"/>
    <property type="evidence" value="ECO:0007669"/>
    <property type="project" value="UniProtKB-KW"/>
</dbReference>
<evidence type="ECO:0000256" key="3">
    <source>
        <dbReference type="ARBA" id="ARBA00022475"/>
    </source>
</evidence>
<dbReference type="RefSeq" id="WP_269332417.1">
    <property type="nucleotide sequence ID" value="NZ_JAMZFT010000002.1"/>
</dbReference>
<comment type="subcellular location">
    <subcellularLocation>
        <location evidence="10">Cell inner membrane</location>
        <topology evidence="10">Multi-pass membrane protein</topology>
    </subcellularLocation>
    <subcellularLocation>
        <location evidence="1">Cell membrane</location>
        <topology evidence="1">Multi-pass membrane protein</topology>
    </subcellularLocation>
</comment>
<evidence type="ECO:0000256" key="11">
    <source>
        <dbReference type="PIRSR" id="PIRSR006247-1"/>
    </source>
</evidence>
<evidence type="ECO:0000256" key="8">
    <source>
        <dbReference type="ARBA" id="ARBA00023065"/>
    </source>
</evidence>
<feature type="transmembrane region" description="Helical" evidence="12">
    <location>
        <begin position="455"/>
        <end position="480"/>
    </location>
</feature>
<organism evidence="13 14">
    <name type="scientific">Futiania mangrovi</name>
    <dbReference type="NCBI Taxonomy" id="2959716"/>
    <lineage>
        <taxon>Bacteria</taxon>
        <taxon>Pseudomonadati</taxon>
        <taxon>Pseudomonadota</taxon>
        <taxon>Alphaproteobacteria</taxon>
        <taxon>Futianiales</taxon>
        <taxon>Futianiaceae</taxon>
        <taxon>Futiania</taxon>
    </lineage>
</organism>
<feature type="binding site" evidence="11">
    <location>
        <position position="432"/>
    </location>
    <ligand>
        <name>K(+)</name>
        <dbReference type="ChEBI" id="CHEBI:29103"/>
    </ligand>
</feature>
<feature type="transmembrane region" description="Helical" evidence="12">
    <location>
        <begin position="69"/>
        <end position="90"/>
    </location>
</feature>
<comment type="caution">
    <text evidence="13">The sequence shown here is derived from an EMBL/GenBank/DDBJ whole genome shotgun (WGS) entry which is preliminary data.</text>
</comment>
<evidence type="ECO:0000256" key="9">
    <source>
        <dbReference type="ARBA" id="ARBA00023136"/>
    </source>
</evidence>
<proteinExistence type="inferred from homology"/>
<evidence type="ECO:0000256" key="2">
    <source>
        <dbReference type="ARBA" id="ARBA00022448"/>
    </source>
</evidence>
<sequence length="482" mass="51648">MTFGIVTLAIGYLLSVLGVAMIVPALVDLASNHADWQSFAVSALLTLFAAGTLILASHGGPRRMTLRQGFLLTVMAWLTASVFAALPFLFSDLGIHFVDAFFEAISGLTTTGATVLTGLETLPPGILVWRSMLQWIGGLGIVAMGIVMLPFLRIGGMQLFRLESTDRTSDKILPRPAQLAATIGAIYVLMSLTCALLYFVLGMSGFDALNHAMTTVATAGYSTYDASLGQFQSAPIYWTATVFMLLGSLPFNVYIAAVTRDPRLLVRDVQVRGFLLMVAAIWIGLTGWRILAHEIHWFDALTEVAVNTTSIITTTGYATTDFTAWGPVAMVVFFMLLFLGGCAGSTTGGFKIYRLQITVAMVAQALRRTIMPHGVFRVEYGGHPVDSDVRESVAMFAMLYALTMAVLAVLLAFCGLDFITAVSGAVSAVANVGPGVGEIIGPAGNYSTVPDAAKWLLSLGMLLGRLEIVTVLVLLSTLFWQR</sequence>
<dbReference type="GO" id="GO:0005886">
    <property type="term" value="C:plasma membrane"/>
    <property type="evidence" value="ECO:0007669"/>
    <property type="project" value="UniProtKB-SubCell"/>
</dbReference>
<feature type="binding site" evidence="11">
    <location>
        <position position="314"/>
    </location>
    <ligand>
        <name>K(+)</name>
        <dbReference type="ChEBI" id="CHEBI:29103"/>
    </ligand>
</feature>
<evidence type="ECO:0000256" key="6">
    <source>
        <dbReference type="ARBA" id="ARBA00022958"/>
    </source>
</evidence>
<evidence type="ECO:0000256" key="12">
    <source>
        <dbReference type="SAM" id="Phobius"/>
    </source>
</evidence>
<dbReference type="EMBL" id="JAMZFT010000002">
    <property type="protein sequence ID" value="MCP1336458.1"/>
    <property type="molecule type" value="Genomic_DNA"/>
</dbReference>
<keyword evidence="10" id="KW-0997">Cell inner membrane</keyword>
<feature type="transmembrane region" description="Helical" evidence="12">
    <location>
        <begin position="236"/>
        <end position="257"/>
    </location>
</feature>
<feature type="binding site" evidence="11">
    <location>
        <position position="315"/>
    </location>
    <ligand>
        <name>K(+)</name>
        <dbReference type="ChEBI" id="CHEBI:29103"/>
    </ligand>
</feature>
<feature type="binding site" evidence="11">
    <location>
        <position position="111"/>
    </location>
    <ligand>
        <name>K(+)</name>
        <dbReference type="ChEBI" id="CHEBI:29103"/>
    </ligand>
</feature>
<keyword evidence="4 10" id="KW-0633">Potassium transport</keyword>
<evidence type="ECO:0000313" key="14">
    <source>
        <dbReference type="Proteomes" id="UP001055804"/>
    </source>
</evidence>
<protein>
    <recommendedName>
        <fullName evidence="10">Trk system potassium uptake protein</fullName>
    </recommendedName>
</protein>
<reference evidence="13" key="1">
    <citation type="submission" date="2022-06" db="EMBL/GenBank/DDBJ databases">
        <title>Isolation and Genomics of Futiania mangrovii gen. nov., sp. nov., a Rare and Metabolically-versatile member in the Class Alphaproteobacteria.</title>
        <authorList>
            <person name="Liu L."/>
            <person name="Huang W.-C."/>
            <person name="Pan J."/>
            <person name="Li J."/>
            <person name="Huang Y."/>
            <person name="Du H."/>
            <person name="Liu Y."/>
            <person name="Li M."/>
        </authorList>
    </citation>
    <scope>NUCLEOTIDE SEQUENCE</scope>
    <source>
        <strain evidence="13">FT118</strain>
    </source>
</reference>
<feature type="transmembrane region" description="Helical" evidence="12">
    <location>
        <begin position="39"/>
        <end position="57"/>
    </location>
</feature>
<feature type="transmembrane region" description="Helical" evidence="12">
    <location>
        <begin position="5"/>
        <end position="27"/>
    </location>
</feature>
<feature type="transmembrane region" description="Helical" evidence="12">
    <location>
        <begin position="132"/>
        <end position="152"/>
    </location>
</feature>
<dbReference type="Proteomes" id="UP001055804">
    <property type="component" value="Unassembled WGS sequence"/>
</dbReference>
<evidence type="ECO:0000256" key="4">
    <source>
        <dbReference type="ARBA" id="ARBA00022538"/>
    </source>
</evidence>
<evidence type="ECO:0000256" key="1">
    <source>
        <dbReference type="ARBA" id="ARBA00004651"/>
    </source>
</evidence>
<evidence type="ECO:0000256" key="7">
    <source>
        <dbReference type="ARBA" id="ARBA00022989"/>
    </source>
</evidence>
<keyword evidence="6 10" id="KW-0630">Potassium</keyword>
<keyword evidence="3 10" id="KW-1003">Cell membrane</keyword>
<dbReference type="PANTHER" id="PTHR32024">
    <property type="entry name" value="TRK SYSTEM POTASSIUM UPTAKE PROTEIN TRKG-RELATED"/>
    <property type="match status" value="1"/>
</dbReference>
<feature type="transmembrane region" description="Helical" evidence="12">
    <location>
        <begin position="397"/>
        <end position="419"/>
    </location>
</feature>